<sequence length="112" mass="10468">MDVLRNATPAAFTFGQTFAREHPTALAVGSAGLIFATAPLAGPAVLGTLGFSATGPVAAGSPFATFQGAAMGGPAAGIFTTASGLGAGIVGGTWVGYGSGSGSSDGGGGTFV</sequence>
<protein>
    <submittedName>
        <fullName evidence="1">Uncharacterized protein</fullName>
    </submittedName>
</protein>
<dbReference type="AlphaFoldDB" id="A0A2I2FUV4"/>
<keyword evidence="2" id="KW-1185">Reference proteome</keyword>
<gene>
    <name evidence="1" type="ORF">P170DRAFT_430319</name>
</gene>
<dbReference type="RefSeq" id="XP_024699722.1">
    <property type="nucleotide sequence ID" value="XM_024847945.1"/>
</dbReference>
<dbReference type="Proteomes" id="UP000234275">
    <property type="component" value="Unassembled WGS sequence"/>
</dbReference>
<dbReference type="EMBL" id="MSFO01000009">
    <property type="protein sequence ID" value="PLB44420.1"/>
    <property type="molecule type" value="Genomic_DNA"/>
</dbReference>
<accession>A0A2I2FUV4</accession>
<evidence type="ECO:0000313" key="1">
    <source>
        <dbReference type="EMBL" id="PLB44420.1"/>
    </source>
</evidence>
<comment type="caution">
    <text evidence="1">The sequence shown here is derived from an EMBL/GenBank/DDBJ whole genome shotgun (WGS) entry which is preliminary data.</text>
</comment>
<proteinExistence type="predicted"/>
<name>A0A2I2FUV4_9EURO</name>
<dbReference type="VEuPathDB" id="FungiDB:P170DRAFT_430319"/>
<dbReference type="GeneID" id="36555644"/>
<reference evidence="1 2" key="1">
    <citation type="submission" date="2016-12" db="EMBL/GenBank/DDBJ databases">
        <title>The genomes of Aspergillus section Nigri reveals drivers in fungal speciation.</title>
        <authorList>
            <consortium name="DOE Joint Genome Institute"/>
            <person name="Vesth T.C."/>
            <person name="Nybo J."/>
            <person name="Theobald S."/>
            <person name="Brandl J."/>
            <person name="Frisvad J.C."/>
            <person name="Nielsen K.F."/>
            <person name="Lyhne E.K."/>
            <person name="Kogle M.E."/>
            <person name="Kuo A."/>
            <person name="Riley R."/>
            <person name="Clum A."/>
            <person name="Nolan M."/>
            <person name="Lipzen A."/>
            <person name="Salamov A."/>
            <person name="Henrissat B."/>
            <person name="Wiebenga A."/>
            <person name="De Vries R.P."/>
            <person name="Grigoriev I.V."/>
            <person name="Mortensen U.H."/>
            <person name="Andersen M.R."/>
            <person name="Baker S.E."/>
        </authorList>
    </citation>
    <scope>NUCLEOTIDE SEQUENCE [LARGE SCALE GENOMIC DNA]</scope>
    <source>
        <strain evidence="1 2">IBT 23096</strain>
    </source>
</reference>
<evidence type="ECO:0000313" key="2">
    <source>
        <dbReference type="Proteomes" id="UP000234275"/>
    </source>
</evidence>
<dbReference type="OrthoDB" id="440424at2759"/>
<organism evidence="1 2">
    <name type="scientific">Aspergillus steynii IBT 23096</name>
    <dbReference type="NCBI Taxonomy" id="1392250"/>
    <lineage>
        <taxon>Eukaryota</taxon>
        <taxon>Fungi</taxon>
        <taxon>Dikarya</taxon>
        <taxon>Ascomycota</taxon>
        <taxon>Pezizomycotina</taxon>
        <taxon>Eurotiomycetes</taxon>
        <taxon>Eurotiomycetidae</taxon>
        <taxon>Eurotiales</taxon>
        <taxon>Aspergillaceae</taxon>
        <taxon>Aspergillus</taxon>
        <taxon>Aspergillus subgen. Circumdati</taxon>
    </lineage>
</organism>